<dbReference type="PANTHER" id="PTHR24148:SF64">
    <property type="entry name" value="HETEROKARYON INCOMPATIBILITY DOMAIN-CONTAINING PROTEIN"/>
    <property type="match status" value="1"/>
</dbReference>
<accession>A0AAN6UIY1</accession>
<comment type="caution">
    <text evidence="2">The sequence shown here is derived from an EMBL/GenBank/DDBJ whole genome shotgun (WGS) entry which is preliminary data.</text>
</comment>
<proteinExistence type="predicted"/>
<dbReference type="EMBL" id="MU853410">
    <property type="protein sequence ID" value="KAK4133862.1"/>
    <property type="molecule type" value="Genomic_DNA"/>
</dbReference>
<dbReference type="InterPro" id="IPR052895">
    <property type="entry name" value="HetReg/Transcr_Mod"/>
</dbReference>
<dbReference type="Pfam" id="PF06985">
    <property type="entry name" value="HET"/>
    <property type="match status" value="1"/>
</dbReference>
<dbReference type="PANTHER" id="PTHR24148">
    <property type="entry name" value="ANKYRIN REPEAT DOMAIN-CONTAINING PROTEIN 39 HOMOLOG-RELATED"/>
    <property type="match status" value="1"/>
</dbReference>
<dbReference type="Proteomes" id="UP001304895">
    <property type="component" value="Unassembled WGS sequence"/>
</dbReference>
<evidence type="ECO:0000313" key="2">
    <source>
        <dbReference type="EMBL" id="KAK4133862.1"/>
    </source>
</evidence>
<reference evidence="2" key="1">
    <citation type="journal article" date="2023" name="Mol. Phylogenet. Evol.">
        <title>Genome-scale phylogeny and comparative genomics of the fungal order Sordariales.</title>
        <authorList>
            <person name="Hensen N."/>
            <person name="Bonometti L."/>
            <person name="Westerberg I."/>
            <person name="Brannstrom I.O."/>
            <person name="Guillou S."/>
            <person name="Cros-Aarteil S."/>
            <person name="Calhoun S."/>
            <person name="Haridas S."/>
            <person name="Kuo A."/>
            <person name="Mondo S."/>
            <person name="Pangilinan J."/>
            <person name="Riley R."/>
            <person name="LaButti K."/>
            <person name="Andreopoulos B."/>
            <person name="Lipzen A."/>
            <person name="Chen C."/>
            <person name="Yan M."/>
            <person name="Daum C."/>
            <person name="Ng V."/>
            <person name="Clum A."/>
            <person name="Steindorff A."/>
            <person name="Ohm R.A."/>
            <person name="Martin F."/>
            <person name="Silar P."/>
            <person name="Natvig D.O."/>
            <person name="Lalanne C."/>
            <person name="Gautier V."/>
            <person name="Ament-Velasquez S.L."/>
            <person name="Kruys A."/>
            <person name="Hutchinson M.I."/>
            <person name="Powell A.J."/>
            <person name="Barry K."/>
            <person name="Miller A.N."/>
            <person name="Grigoriev I.V."/>
            <person name="Debuchy R."/>
            <person name="Gladieux P."/>
            <person name="Hiltunen Thoren M."/>
            <person name="Johannesson H."/>
        </authorList>
    </citation>
    <scope>NUCLEOTIDE SEQUENCE</scope>
    <source>
        <strain evidence="2">CBS 123565</strain>
    </source>
</reference>
<name>A0AAN6UIY1_9PEZI</name>
<organism evidence="2 3">
    <name type="scientific">Trichocladium antarcticum</name>
    <dbReference type="NCBI Taxonomy" id="1450529"/>
    <lineage>
        <taxon>Eukaryota</taxon>
        <taxon>Fungi</taxon>
        <taxon>Dikarya</taxon>
        <taxon>Ascomycota</taxon>
        <taxon>Pezizomycotina</taxon>
        <taxon>Sordariomycetes</taxon>
        <taxon>Sordariomycetidae</taxon>
        <taxon>Sordariales</taxon>
        <taxon>Chaetomiaceae</taxon>
        <taxon>Trichocladium</taxon>
    </lineage>
</organism>
<protein>
    <recommendedName>
        <fullName evidence="1">Heterokaryon incompatibility domain-containing protein</fullName>
    </recommendedName>
</protein>
<gene>
    <name evidence="2" type="ORF">BT67DRAFT_32895</name>
</gene>
<reference evidence="2" key="2">
    <citation type="submission" date="2023-05" db="EMBL/GenBank/DDBJ databases">
        <authorList>
            <consortium name="Lawrence Berkeley National Laboratory"/>
            <person name="Steindorff A."/>
            <person name="Hensen N."/>
            <person name="Bonometti L."/>
            <person name="Westerberg I."/>
            <person name="Brannstrom I.O."/>
            <person name="Guillou S."/>
            <person name="Cros-Aarteil S."/>
            <person name="Calhoun S."/>
            <person name="Haridas S."/>
            <person name="Kuo A."/>
            <person name="Mondo S."/>
            <person name="Pangilinan J."/>
            <person name="Riley R."/>
            <person name="Labutti K."/>
            <person name="Andreopoulos B."/>
            <person name="Lipzen A."/>
            <person name="Chen C."/>
            <person name="Yanf M."/>
            <person name="Daum C."/>
            <person name="Ng V."/>
            <person name="Clum A."/>
            <person name="Ohm R."/>
            <person name="Martin F."/>
            <person name="Silar P."/>
            <person name="Natvig D."/>
            <person name="Lalanne C."/>
            <person name="Gautier V."/>
            <person name="Ament-Velasquez S.L."/>
            <person name="Kruys A."/>
            <person name="Hutchinson M.I."/>
            <person name="Powell A.J."/>
            <person name="Barry K."/>
            <person name="Miller A.N."/>
            <person name="Grigoriev I.V."/>
            <person name="Debuchy R."/>
            <person name="Gladieux P."/>
            <person name="Thoren M.H."/>
            <person name="Johannesson H."/>
        </authorList>
    </citation>
    <scope>NUCLEOTIDE SEQUENCE</scope>
    <source>
        <strain evidence="2">CBS 123565</strain>
    </source>
</reference>
<sequence length="659" mass="73283">METRSSLYKYTPIAATDFRVVHLLPGTFNDEIRCVLETRPWLYRAIRLLSWSISTYLIWALVSPLPLDPAPWVSRLMSRNACIMLASMVCGVAPFDLAAKACKLGAEVANTKPWALVHNAARFTVKQPLDFETLQAPPNLSLALRHLRLETRSRPLWIDALCINQADEDEKRMQIQRMDWVYANASLVIVWLGGYHAIQEASSCADGSDCLHRRQIEAAFHLFHSLSGWRLLAPWYFNRDKEDRYRAACRGLCDLYRRGWWERLWVIQEVALATGPVRLQCRDDRDRLYAVLGIAGGARSGQATAMADLVRDLNSFSTALAIGHAMDPLVKLSPGLPFQIAAFALSLAYSSWACFYEERAKHWTISRPEYIVTRYREVIATATGGRGQRTSQVEFFTALAQYLANKTKTLAFLDAATCGTDQDDAMPSWVPNWTREVGRPAYDFSMRPKTDQAGDRFAFADNGKTLCAIGMPKGTVHVVRSVADPAAPPPGFLQQRFENWLVLTAEGKAAVAAALELINATLHEIAGPRRDAATKLIALSRRLIRTLLGLGAISLRRGGGTLVYSFDGKAKEMGFLKAGEAARGDRMVFVPGCFHHLVLRRQGEPVTSGTRWKLVGLVALGTPFARGACSEAEVCFTATRTRPATSSRVYQSTCQPHSR</sequence>
<evidence type="ECO:0000313" key="3">
    <source>
        <dbReference type="Proteomes" id="UP001304895"/>
    </source>
</evidence>
<dbReference type="InterPro" id="IPR010730">
    <property type="entry name" value="HET"/>
</dbReference>
<keyword evidence="3" id="KW-1185">Reference proteome</keyword>
<feature type="domain" description="Heterokaryon incompatibility" evidence="1">
    <location>
        <begin position="128"/>
        <end position="269"/>
    </location>
</feature>
<dbReference type="AlphaFoldDB" id="A0AAN6UIY1"/>
<evidence type="ECO:0000259" key="1">
    <source>
        <dbReference type="Pfam" id="PF06985"/>
    </source>
</evidence>